<protein>
    <submittedName>
        <fullName evidence="3">AbrB family transcriptional regulator</fullName>
    </submittedName>
</protein>
<evidence type="ECO:0000259" key="2">
    <source>
        <dbReference type="PROSITE" id="PS51740"/>
    </source>
</evidence>
<evidence type="ECO:0000313" key="4">
    <source>
        <dbReference type="Proteomes" id="UP000260665"/>
    </source>
</evidence>
<comment type="caution">
    <text evidence="3">The sequence shown here is derived from an EMBL/GenBank/DDBJ whole genome shotgun (WGS) entry which is preliminary data.</text>
</comment>
<proteinExistence type="predicted"/>
<dbReference type="GO" id="GO:0003677">
    <property type="term" value="F:DNA binding"/>
    <property type="evidence" value="ECO:0007669"/>
    <property type="project" value="UniProtKB-UniRule"/>
</dbReference>
<accession>A0A3E1RAU2</accession>
<keyword evidence="1" id="KW-0238">DNA-binding</keyword>
<gene>
    <name evidence="3" type="ORF">DIC66_14240</name>
</gene>
<dbReference type="OrthoDB" id="9811597at2"/>
<organism evidence="3 4">
    <name type="scientific">Rhodoferax lacus</name>
    <dbReference type="NCBI Taxonomy" id="2184758"/>
    <lineage>
        <taxon>Bacteria</taxon>
        <taxon>Pseudomonadati</taxon>
        <taxon>Pseudomonadota</taxon>
        <taxon>Betaproteobacteria</taxon>
        <taxon>Burkholderiales</taxon>
        <taxon>Comamonadaceae</taxon>
        <taxon>Rhodoferax</taxon>
    </lineage>
</organism>
<keyword evidence="4" id="KW-1185">Reference proteome</keyword>
<dbReference type="EMBL" id="QFZK01000009">
    <property type="protein sequence ID" value="RFO96162.1"/>
    <property type="molecule type" value="Genomic_DNA"/>
</dbReference>
<dbReference type="PROSITE" id="PS51740">
    <property type="entry name" value="SPOVT_ABRB"/>
    <property type="match status" value="1"/>
</dbReference>
<dbReference type="SUPFAM" id="SSF89447">
    <property type="entry name" value="AbrB/MazE/MraZ-like"/>
    <property type="match status" value="1"/>
</dbReference>
<dbReference type="InterPro" id="IPR037914">
    <property type="entry name" value="SpoVT-AbrB_sf"/>
</dbReference>
<evidence type="ECO:0000256" key="1">
    <source>
        <dbReference type="PROSITE-ProRule" id="PRU01076"/>
    </source>
</evidence>
<dbReference type="SMART" id="SM00966">
    <property type="entry name" value="SpoVT_AbrB"/>
    <property type="match status" value="1"/>
</dbReference>
<evidence type="ECO:0000313" key="3">
    <source>
        <dbReference type="EMBL" id="RFO96162.1"/>
    </source>
</evidence>
<dbReference type="RefSeq" id="WP_117178346.1">
    <property type="nucleotide sequence ID" value="NZ_QFZK01000009.1"/>
</dbReference>
<dbReference type="InterPro" id="IPR007159">
    <property type="entry name" value="SpoVT-AbrB_dom"/>
</dbReference>
<sequence length="86" mass="9479">METQDLTLAERGQIVIPKEARDALGLKPGSKLQIHIEGNRLVIEKKVSLDLSRWVGKGVDDGLTRDEALSELRGRTVPWSGESDKA</sequence>
<dbReference type="AlphaFoldDB" id="A0A3E1RAU2"/>
<reference evidence="3 4" key="1">
    <citation type="submission" date="2018-05" db="EMBL/GenBank/DDBJ databases">
        <title>Rhodoferax soyangensis sp.nov., isolated from an oligotrophic freshwater lake.</title>
        <authorList>
            <person name="Park M."/>
        </authorList>
    </citation>
    <scope>NUCLEOTIDE SEQUENCE [LARGE SCALE GENOMIC DNA]</scope>
    <source>
        <strain evidence="3 4">IMCC26218</strain>
    </source>
</reference>
<name>A0A3E1RAU2_9BURK</name>
<dbReference type="NCBIfam" id="TIGR01439">
    <property type="entry name" value="lp_hng_hel_AbrB"/>
    <property type="match status" value="1"/>
</dbReference>
<dbReference type="Pfam" id="PF04014">
    <property type="entry name" value="MazE_antitoxin"/>
    <property type="match status" value="1"/>
</dbReference>
<feature type="domain" description="SpoVT-AbrB" evidence="2">
    <location>
        <begin position="3"/>
        <end position="48"/>
    </location>
</feature>
<dbReference type="Proteomes" id="UP000260665">
    <property type="component" value="Unassembled WGS sequence"/>
</dbReference>
<dbReference type="Gene3D" id="2.10.260.10">
    <property type="match status" value="1"/>
</dbReference>